<name>A0AAV4XFV3_CAEEX</name>
<proteinExistence type="predicted"/>
<protein>
    <submittedName>
        <fullName evidence="1">BLTX527</fullName>
    </submittedName>
</protein>
<accession>A0AAV4XFV3</accession>
<dbReference type="Proteomes" id="UP001054945">
    <property type="component" value="Unassembled WGS sequence"/>
</dbReference>
<dbReference type="AlphaFoldDB" id="A0AAV4XFV3"/>
<keyword evidence="2" id="KW-1185">Reference proteome</keyword>
<evidence type="ECO:0000313" key="2">
    <source>
        <dbReference type="Proteomes" id="UP001054945"/>
    </source>
</evidence>
<reference evidence="1 2" key="1">
    <citation type="submission" date="2021-06" db="EMBL/GenBank/DDBJ databases">
        <title>Caerostris extrusa draft genome.</title>
        <authorList>
            <person name="Kono N."/>
            <person name="Arakawa K."/>
        </authorList>
    </citation>
    <scope>NUCLEOTIDE SEQUENCE [LARGE SCALE GENOMIC DNA]</scope>
</reference>
<evidence type="ECO:0000313" key="1">
    <source>
        <dbReference type="EMBL" id="GIY93278.1"/>
    </source>
</evidence>
<comment type="caution">
    <text evidence="1">The sequence shown here is derived from an EMBL/GenBank/DDBJ whole genome shotgun (WGS) entry which is preliminary data.</text>
</comment>
<gene>
    <name evidence="1" type="ORF">CEXT_427421</name>
</gene>
<sequence>MARDPTVVSRSPSWASTPPPFADAGHWAAEDSFALRTHGLASWSCGRRALLVALDPSECWRLAASRSVTHPTRLETRTKESNMCASQWVSNKPRGAMKAKVGLDVDCVGIFPPSRGGAPTTRPVRFIGWAAESEHTRWDPKDGELCPGRTRPEETLVEVRSGSDVQIDRQIRV</sequence>
<dbReference type="EMBL" id="BPLR01000254">
    <property type="protein sequence ID" value="GIY93278.1"/>
    <property type="molecule type" value="Genomic_DNA"/>
</dbReference>
<organism evidence="1 2">
    <name type="scientific">Caerostris extrusa</name>
    <name type="common">Bark spider</name>
    <name type="synonym">Caerostris bankana</name>
    <dbReference type="NCBI Taxonomy" id="172846"/>
    <lineage>
        <taxon>Eukaryota</taxon>
        <taxon>Metazoa</taxon>
        <taxon>Ecdysozoa</taxon>
        <taxon>Arthropoda</taxon>
        <taxon>Chelicerata</taxon>
        <taxon>Arachnida</taxon>
        <taxon>Araneae</taxon>
        <taxon>Araneomorphae</taxon>
        <taxon>Entelegynae</taxon>
        <taxon>Araneoidea</taxon>
        <taxon>Araneidae</taxon>
        <taxon>Caerostris</taxon>
    </lineage>
</organism>